<dbReference type="Proteomes" id="UP000663881">
    <property type="component" value="Unassembled WGS sequence"/>
</dbReference>
<proteinExistence type="predicted"/>
<sequence length="91" mass="10662">SWIVYIILQREYFPQFLQSTIFYRYITDLMLKLRHDDSISHSQQMKTFDSDTASINSDTVIQSKPLNRQRNISTSSSCLSINQETDIRPKG</sequence>
<evidence type="ECO:0000313" key="1">
    <source>
        <dbReference type="EMBL" id="CAF4392545.1"/>
    </source>
</evidence>
<gene>
    <name evidence="1" type="ORF">OKA104_LOCUS50957</name>
</gene>
<organism evidence="1 2">
    <name type="scientific">Adineta steineri</name>
    <dbReference type="NCBI Taxonomy" id="433720"/>
    <lineage>
        <taxon>Eukaryota</taxon>
        <taxon>Metazoa</taxon>
        <taxon>Spiralia</taxon>
        <taxon>Gnathifera</taxon>
        <taxon>Rotifera</taxon>
        <taxon>Eurotatoria</taxon>
        <taxon>Bdelloidea</taxon>
        <taxon>Adinetida</taxon>
        <taxon>Adinetidae</taxon>
        <taxon>Adineta</taxon>
    </lineage>
</organism>
<dbReference type="AlphaFoldDB" id="A0A820NLE1"/>
<name>A0A820NLE1_9BILA</name>
<comment type="caution">
    <text evidence="1">The sequence shown here is derived from an EMBL/GenBank/DDBJ whole genome shotgun (WGS) entry which is preliminary data.</text>
</comment>
<evidence type="ECO:0000313" key="2">
    <source>
        <dbReference type="Proteomes" id="UP000663881"/>
    </source>
</evidence>
<protein>
    <submittedName>
        <fullName evidence="1">Uncharacterized protein</fullName>
    </submittedName>
</protein>
<accession>A0A820NLE1</accession>
<reference evidence="1" key="1">
    <citation type="submission" date="2021-02" db="EMBL/GenBank/DDBJ databases">
        <authorList>
            <person name="Nowell W R."/>
        </authorList>
    </citation>
    <scope>NUCLEOTIDE SEQUENCE</scope>
</reference>
<dbReference type="EMBL" id="CAJOAY010026679">
    <property type="protein sequence ID" value="CAF4392545.1"/>
    <property type="molecule type" value="Genomic_DNA"/>
</dbReference>
<feature type="non-terminal residue" evidence="1">
    <location>
        <position position="1"/>
    </location>
</feature>